<accession>A0ABT1A949</accession>
<feature type="non-terminal residue" evidence="7">
    <location>
        <position position="1"/>
    </location>
</feature>
<dbReference type="InterPro" id="IPR050534">
    <property type="entry name" value="Coronavir_polyprotein_1ab"/>
</dbReference>
<dbReference type="Gene3D" id="3.40.50.300">
    <property type="entry name" value="P-loop containing nucleotide triphosphate hydrolases"/>
    <property type="match status" value="1"/>
</dbReference>
<keyword evidence="4" id="KW-0067">ATP-binding</keyword>
<evidence type="ECO:0000256" key="3">
    <source>
        <dbReference type="ARBA" id="ARBA00022806"/>
    </source>
</evidence>
<evidence type="ECO:0000256" key="2">
    <source>
        <dbReference type="ARBA" id="ARBA00022801"/>
    </source>
</evidence>
<name>A0ABT1A949_9PSEU</name>
<dbReference type="PANTHER" id="PTHR43788:SF8">
    <property type="entry name" value="DNA-BINDING PROTEIN SMUBP-2"/>
    <property type="match status" value="1"/>
</dbReference>
<dbReference type="RefSeq" id="WP_256503105.1">
    <property type="nucleotide sequence ID" value="NZ_JAGSOV010000067.1"/>
</dbReference>
<dbReference type="InterPro" id="IPR047187">
    <property type="entry name" value="SF1_C_Upf1"/>
</dbReference>
<evidence type="ECO:0000256" key="4">
    <source>
        <dbReference type="ARBA" id="ARBA00022840"/>
    </source>
</evidence>
<feature type="domain" description="DNA2/NAM7 helicase-like C-terminal" evidence="6">
    <location>
        <begin position="28"/>
        <end position="140"/>
    </location>
</feature>
<evidence type="ECO:0000256" key="5">
    <source>
        <dbReference type="SAM" id="MobiDB-lite"/>
    </source>
</evidence>
<keyword evidence="3" id="KW-0347">Helicase</keyword>
<sequence length="259" mass="27684">PARPPPGRAPARRAPPPPPPPPPGPAERGAQRTSWRNPREAEEAVRCARRLLERLPPAATVGIVTPYRAQADELARRFAGEPRVAVGTPSSFQGHEHDAMVLSLVADGADHRFDRAQRQPELWTVALSRARYLLVVVGDRAVWRERGGVGGALLAAAGAPATATHHVDDDLADRLDNALSEVPGAEREVAVRGHAADAVLGDAGHRRPVLIDRGAQVGTDPAVHLARMLRLVDVLGDAAIRLPGWILHDSDDAARSHIV</sequence>
<dbReference type="InterPro" id="IPR027417">
    <property type="entry name" value="P-loop_NTPase"/>
</dbReference>
<dbReference type="InterPro" id="IPR041679">
    <property type="entry name" value="DNA2/NAM7-like_C"/>
</dbReference>
<proteinExistence type="predicted"/>
<dbReference type="Pfam" id="PF13087">
    <property type="entry name" value="AAA_12"/>
    <property type="match status" value="1"/>
</dbReference>
<dbReference type="Proteomes" id="UP001165283">
    <property type="component" value="Unassembled WGS sequence"/>
</dbReference>
<gene>
    <name evidence="7" type="ORF">KDL28_31300</name>
</gene>
<feature type="compositionally biased region" description="Pro residues" evidence="5">
    <location>
        <begin position="1"/>
        <end position="25"/>
    </location>
</feature>
<organism evidence="7 8">
    <name type="scientific">Pseudonocardia humida</name>
    <dbReference type="NCBI Taxonomy" id="2800819"/>
    <lineage>
        <taxon>Bacteria</taxon>
        <taxon>Bacillati</taxon>
        <taxon>Actinomycetota</taxon>
        <taxon>Actinomycetes</taxon>
        <taxon>Pseudonocardiales</taxon>
        <taxon>Pseudonocardiaceae</taxon>
        <taxon>Pseudonocardia</taxon>
    </lineage>
</organism>
<evidence type="ECO:0000256" key="1">
    <source>
        <dbReference type="ARBA" id="ARBA00022741"/>
    </source>
</evidence>
<comment type="caution">
    <text evidence="7">The sequence shown here is derived from an EMBL/GenBank/DDBJ whole genome shotgun (WGS) entry which is preliminary data.</text>
</comment>
<dbReference type="CDD" id="cd18808">
    <property type="entry name" value="SF1_C_Upf1"/>
    <property type="match status" value="1"/>
</dbReference>
<dbReference type="SUPFAM" id="SSF52540">
    <property type="entry name" value="P-loop containing nucleoside triphosphate hydrolases"/>
    <property type="match status" value="1"/>
</dbReference>
<keyword evidence="2" id="KW-0378">Hydrolase</keyword>
<feature type="region of interest" description="Disordered" evidence="5">
    <location>
        <begin position="1"/>
        <end position="41"/>
    </location>
</feature>
<keyword evidence="1" id="KW-0547">Nucleotide-binding</keyword>
<evidence type="ECO:0000313" key="8">
    <source>
        <dbReference type="Proteomes" id="UP001165283"/>
    </source>
</evidence>
<protein>
    <recommendedName>
        <fullName evidence="6">DNA2/NAM7 helicase-like C-terminal domain-containing protein</fullName>
    </recommendedName>
</protein>
<dbReference type="PANTHER" id="PTHR43788">
    <property type="entry name" value="DNA2/NAM7 HELICASE FAMILY MEMBER"/>
    <property type="match status" value="1"/>
</dbReference>
<evidence type="ECO:0000259" key="6">
    <source>
        <dbReference type="Pfam" id="PF13087"/>
    </source>
</evidence>
<evidence type="ECO:0000313" key="7">
    <source>
        <dbReference type="EMBL" id="MCO1659565.1"/>
    </source>
</evidence>
<reference evidence="7" key="1">
    <citation type="submission" date="2021-04" db="EMBL/GenBank/DDBJ databases">
        <title>Pseudonocardia sp. nov., isolated from sandy soil of mangrove forest.</title>
        <authorList>
            <person name="Zan Z."/>
            <person name="Huang R."/>
            <person name="Liu W."/>
        </authorList>
    </citation>
    <scope>NUCLEOTIDE SEQUENCE</scope>
    <source>
        <strain evidence="7">S2-4</strain>
    </source>
</reference>
<keyword evidence="8" id="KW-1185">Reference proteome</keyword>
<dbReference type="EMBL" id="JAGSOV010000067">
    <property type="protein sequence ID" value="MCO1659565.1"/>
    <property type="molecule type" value="Genomic_DNA"/>
</dbReference>